<dbReference type="AlphaFoldDB" id="A0A443SNQ8"/>
<organism evidence="6 7">
    <name type="scientific">Leptotrombidium deliense</name>
    <dbReference type="NCBI Taxonomy" id="299467"/>
    <lineage>
        <taxon>Eukaryota</taxon>
        <taxon>Metazoa</taxon>
        <taxon>Ecdysozoa</taxon>
        <taxon>Arthropoda</taxon>
        <taxon>Chelicerata</taxon>
        <taxon>Arachnida</taxon>
        <taxon>Acari</taxon>
        <taxon>Acariformes</taxon>
        <taxon>Trombidiformes</taxon>
        <taxon>Prostigmata</taxon>
        <taxon>Anystina</taxon>
        <taxon>Parasitengona</taxon>
        <taxon>Trombiculoidea</taxon>
        <taxon>Trombiculidae</taxon>
        <taxon>Leptotrombidium</taxon>
    </lineage>
</organism>
<proteinExistence type="predicted"/>
<sequence length="211" mass="23223">MFRCQIILKRRAALSTINNCLCPFIPQRMISLKKGSSFLSDREGVQNFVELLSSKERAMLSAALTERQRVAVNEKNTSTDPPDFKQLRLIFFLQALPFIGFGFLDNLIMIIAGDYIDATIGVTLGISTMAAAGLGNAVSDVAGIGSAWYIETIAGRIGSQYPKLSEVQSEMPRTRWCVQLARAFGITFGCILGMFPLLFLPGKKSERNSNT</sequence>
<accession>A0A443SNQ8</accession>
<dbReference type="InterPro" id="IPR019537">
    <property type="entry name" value="TMEM65"/>
</dbReference>
<feature type="transmembrane region" description="Helical" evidence="5">
    <location>
        <begin position="89"/>
        <end position="112"/>
    </location>
</feature>
<evidence type="ECO:0000256" key="5">
    <source>
        <dbReference type="SAM" id="Phobius"/>
    </source>
</evidence>
<dbReference type="PANTHER" id="PTHR21706:SF15">
    <property type="entry name" value="TRANSMEMBRANE PROTEIN 65"/>
    <property type="match status" value="1"/>
</dbReference>
<evidence type="ECO:0000256" key="2">
    <source>
        <dbReference type="ARBA" id="ARBA00022692"/>
    </source>
</evidence>
<keyword evidence="7" id="KW-1185">Reference proteome</keyword>
<evidence type="ECO:0000256" key="4">
    <source>
        <dbReference type="ARBA" id="ARBA00023136"/>
    </source>
</evidence>
<reference evidence="6 7" key="1">
    <citation type="journal article" date="2018" name="Gigascience">
        <title>Genomes of trombidid mites reveal novel predicted allergens and laterally-transferred genes associated with secondary metabolism.</title>
        <authorList>
            <person name="Dong X."/>
            <person name="Chaisiri K."/>
            <person name="Xia D."/>
            <person name="Armstrong S.D."/>
            <person name="Fang Y."/>
            <person name="Donnelly M.J."/>
            <person name="Kadowaki T."/>
            <person name="McGarry J.W."/>
            <person name="Darby A.C."/>
            <person name="Makepeace B.L."/>
        </authorList>
    </citation>
    <scope>NUCLEOTIDE SEQUENCE [LARGE SCALE GENOMIC DNA]</scope>
    <source>
        <strain evidence="6">UoL-UT</strain>
    </source>
</reference>
<dbReference type="STRING" id="299467.A0A443SNQ8"/>
<dbReference type="Pfam" id="PF10507">
    <property type="entry name" value="TMEM65"/>
    <property type="match status" value="1"/>
</dbReference>
<evidence type="ECO:0000313" key="6">
    <source>
        <dbReference type="EMBL" id="RWS29161.1"/>
    </source>
</evidence>
<dbReference type="Proteomes" id="UP000288716">
    <property type="component" value="Unassembled WGS sequence"/>
</dbReference>
<protein>
    <submittedName>
        <fullName evidence="6">Transmembrane protein 65-like protein</fullName>
    </submittedName>
</protein>
<evidence type="ECO:0000256" key="3">
    <source>
        <dbReference type="ARBA" id="ARBA00022989"/>
    </source>
</evidence>
<keyword evidence="4 5" id="KW-0472">Membrane</keyword>
<keyword evidence="3 5" id="KW-1133">Transmembrane helix</keyword>
<comment type="caution">
    <text evidence="6">The sequence shown here is derived from an EMBL/GenBank/DDBJ whole genome shotgun (WGS) entry which is preliminary data.</text>
</comment>
<dbReference type="OrthoDB" id="430821at2759"/>
<gene>
    <name evidence="6" type="ORF">B4U80_09060</name>
</gene>
<dbReference type="VEuPathDB" id="VectorBase:LDEU002878"/>
<evidence type="ECO:0000256" key="1">
    <source>
        <dbReference type="ARBA" id="ARBA00004141"/>
    </source>
</evidence>
<dbReference type="PANTHER" id="PTHR21706">
    <property type="entry name" value="TRANSMEMBRANE PROTEIN 65"/>
    <property type="match status" value="1"/>
</dbReference>
<name>A0A443SNQ8_9ACAR</name>
<dbReference type="GO" id="GO:0016020">
    <property type="term" value="C:membrane"/>
    <property type="evidence" value="ECO:0007669"/>
    <property type="project" value="UniProtKB-SubCell"/>
</dbReference>
<feature type="transmembrane region" description="Helical" evidence="5">
    <location>
        <begin position="180"/>
        <end position="200"/>
    </location>
</feature>
<dbReference type="EMBL" id="NCKV01001042">
    <property type="protein sequence ID" value="RWS29161.1"/>
    <property type="molecule type" value="Genomic_DNA"/>
</dbReference>
<keyword evidence="2 5" id="KW-0812">Transmembrane</keyword>
<comment type="subcellular location">
    <subcellularLocation>
        <location evidence="1">Membrane</location>
        <topology evidence="1">Multi-pass membrane protein</topology>
    </subcellularLocation>
</comment>
<evidence type="ECO:0000313" key="7">
    <source>
        <dbReference type="Proteomes" id="UP000288716"/>
    </source>
</evidence>
<dbReference type="GO" id="GO:0005739">
    <property type="term" value="C:mitochondrion"/>
    <property type="evidence" value="ECO:0007669"/>
    <property type="project" value="TreeGrafter"/>
</dbReference>